<dbReference type="Gene3D" id="1.10.10.10">
    <property type="entry name" value="Winged helix-like DNA-binding domain superfamily/Winged helix DNA-binding domain"/>
    <property type="match status" value="1"/>
</dbReference>
<dbReference type="EMBL" id="WCUG01000011">
    <property type="protein sequence ID" value="KAB4168737.1"/>
    <property type="molecule type" value="Genomic_DNA"/>
</dbReference>
<dbReference type="InterPro" id="IPR036388">
    <property type="entry name" value="WH-like_DNA-bd_sf"/>
</dbReference>
<dbReference type="InterPro" id="IPR039425">
    <property type="entry name" value="RNA_pol_sigma-70-like"/>
</dbReference>
<dbReference type="PANTHER" id="PTHR43133:SF46">
    <property type="entry name" value="RNA POLYMERASE SIGMA-70 FACTOR ECF SUBFAMILY"/>
    <property type="match status" value="1"/>
</dbReference>
<reference evidence="19 20" key="4">
    <citation type="submission" date="2018-08" db="EMBL/GenBank/DDBJ databases">
        <title>A genome reference for cultivated species of the human gut microbiota.</title>
        <authorList>
            <person name="Zou Y."/>
            <person name="Xue W."/>
            <person name="Luo G."/>
        </authorList>
    </citation>
    <scope>NUCLEOTIDE SEQUENCE [LARGE SCALE GENOMIC DNA]</scope>
    <source>
        <strain evidence="14 24">AF17-20</strain>
        <strain evidence="15 23">AM18-14LB</strain>
        <strain evidence="13 21">OM07-9</strain>
        <strain evidence="12 19">TF08-13</strain>
        <strain evidence="11 20">TM04-30</strain>
        <strain evidence="10 22">TM10-17</strain>
    </source>
</reference>
<dbReference type="InterPro" id="IPR013324">
    <property type="entry name" value="RNA_pol_sigma_r3/r4-like"/>
</dbReference>
<dbReference type="AlphaFoldDB" id="A0A174Q2Z0"/>
<dbReference type="Proteomes" id="UP000196329">
    <property type="component" value="Unassembled WGS sequence"/>
</dbReference>
<comment type="similarity">
    <text evidence="1">Belongs to the sigma-70 factor family. ECF subfamily.</text>
</comment>
<dbReference type="RefSeq" id="WP_005824130.1">
    <property type="nucleotide sequence ID" value="NZ_BQNO01000001.1"/>
</dbReference>
<dbReference type="EMBL" id="QSPV01000002">
    <property type="protein sequence ID" value="RGJ96657.1"/>
    <property type="molecule type" value="Genomic_DNA"/>
</dbReference>
<dbReference type="Proteomes" id="UP000095766">
    <property type="component" value="Unassembled WGS sequence"/>
</dbReference>
<protein>
    <submittedName>
        <fullName evidence="7">RNA polymerase ECF-type sigma factor</fullName>
    </submittedName>
    <submittedName>
        <fullName evidence="8">RNA polymerase sigma-70 factor</fullName>
    </submittedName>
    <submittedName>
        <fullName evidence="9">RNA polymerase subunit sigma-70</fullName>
    </submittedName>
</protein>
<keyword evidence="2" id="KW-0805">Transcription regulation</keyword>
<evidence type="ECO:0000313" key="6">
    <source>
        <dbReference type="EMBL" id="CUP60930.1"/>
    </source>
</evidence>
<evidence type="ECO:0000256" key="4">
    <source>
        <dbReference type="ARBA" id="ARBA00023163"/>
    </source>
</evidence>
<reference evidence="18" key="2">
    <citation type="submission" date="2017-04" db="EMBL/GenBank/DDBJ databases">
        <title>Function of individual gut microbiota members based on whole genome sequencing of pure cultures obtained from chicken caecum.</title>
        <authorList>
            <person name="Medvecky M."/>
            <person name="Cejkova D."/>
            <person name="Polansky O."/>
            <person name="Karasova D."/>
            <person name="Kubasova T."/>
            <person name="Cizek A."/>
            <person name="Rychlik I."/>
        </authorList>
    </citation>
    <scope>NUCLEOTIDE SEQUENCE [LARGE SCALE GENOMIC DNA]</scope>
    <source>
        <strain evidence="18">An67</strain>
    </source>
</reference>
<evidence type="ECO:0000313" key="7">
    <source>
        <dbReference type="EMBL" id="CUP66221.1"/>
    </source>
</evidence>
<dbReference type="PANTHER" id="PTHR43133">
    <property type="entry name" value="RNA POLYMERASE ECF-TYPE SIGMA FACTO"/>
    <property type="match status" value="1"/>
</dbReference>
<reference evidence="8 25" key="5">
    <citation type="journal article" date="2019" name="Nat. Med.">
        <title>A library of human gut bacterial isolates paired with longitudinal multiomics data enables mechanistic microbiome research.</title>
        <authorList>
            <person name="Poyet M."/>
            <person name="Groussin M."/>
            <person name="Gibbons S.M."/>
            <person name="Avila-Pacheco J."/>
            <person name="Jiang X."/>
            <person name="Kearney S.M."/>
            <person name="Perrotta A.R."/>
            <person name="Berdy B."/>
            <person name="Zhao S."/>
            <person name="Lieberman T.D."/>
            <person name="Swanson P.K."/>
            <person name="Smith M."/>
            <person name="Roesemann S."/>
            <person name="Alexander J.E."/>
            <person name="Rich S.A."/>
            <person name="Livny J."/>
            <person name="Vlamakis H."/>
            <person name="Clish C."/>
            <person name="Bullock K."/>
            <person name="Deik A."/>
            <person name="Scott J."/>
            <person name="Pierce K.A."/>
            <person name="Xavier R.J."/>
            <person name="Alm E.J."/>
        </authorList>
    </citation>
    <scope>NUCLEOTIDE SEQUENCE [LARGE SCALE GENOMIC DNA]</scope>
    <source>
        <strain evidence="8 25">BIOML-A27</strain>
    </source>
</reference>
<evidence type="ECO:0000313" key="17">
    <source>
        <dbReference type="Proteomes" id="UP000095766"/>
    </source>
</evidence>
<dbReference type="CDD" id="cd06171">
    <property type="entry name" value="Sigma70_r4"/>
    <property type="match status" value="1"/>
</dbReference>
<dbReference type="EMBL" id="QSOF01000038">
    <property type="protein sequence ID" value="RGI72096.1"/>
    <property type="molecule type" value="Genomic_DNA"/>
</dbReference>
<evidence type="ECO:0000256" key="2">
    <source>
        <dbReference type="ARBA" id="ARBA00023015"/>
    </source>
</evidence>
<evidence type="ECO:0000313" key="23">
    <source>
        <dbReference type="Proteomes" id="UP000283766"/>
    </source>
</evidence>
<dbReference type="EMBL" id="CYZF01000019">
    <property type="protein sequence ID" value="CUP60930.1"/>
    <property type="molecule type" value="Genomic_DNA"/>
</dbReference>
<name>A0A174Q2Z0_BACUN</name>
<organism evidence="7 17">
    <name type="scientific">Bacteroides uniformis</name>
    <dbReference type="NCBI Taxonomy" id="820"/>
    <lineage>
        <taxon>Bacteria</taxon>
        <taxon>Pseudomonadati</taxon>
        <taxon>Bacteroidota</taxon>
        <taxon>Bacteroidia</taxon>
        <taxon>Bacteroidales</taxon>
        <taxon>Bacteroidaceae</taxon>
        <taxon>Bacteroides</taxon>
    </lineage>
</organism>
<evidence type="ECO:0000313" key="21">
    <source>
        <dbReference type="Proteomes" id="UP000261295"/>
    </source>
</evidence>
<dbReference type="GO" id="GO:0006352">
    <property type="term" value="P:DNA-templated transcription initiation"/>
    <property type="evidence" value="ECO:0007669"/>
    <property type="project" value="InterPro"/>
</dbReference>
<dbReference type="EMBL" id="QSTL01000030">
    <property type="protein sequence ID" value="RGM51339.1"/>
    <property type="molecule type" value="Genomic_DNA"/>
</dbReference>
<reference evidence="9" key="3">
    <citation type="journal article" date="2018" name="BMC Genomics">
        <title>Whole genome sequencing and function prediction of 133 gut anaerobes isolated from chicken caecum in pure cultures.</title>
        <authorList>
            <person name="Medvecky M."/>
            <person name="Cejkova D."/>
            <person name="Polansky O."/>
            <person name="Karasova D."/>
            <person name="Kubasova T."/>
            <person name="Cizek A."/>
            <person name="Rychlik I."/>
        </authorList>
    </citation>
    <scope>NUCLEOTIDE SEQUENCE</scope>
    <source>
        <strain evidence="9">An67</strain>
    </source>
</reference>
<accession>A0A174Q2Z0</accession>
<dbReference type="GO" id="GO:0016987">
    <property type="term" value="F:sigma factor activity"/>
    <property type="evidence" value="ECO:0007669"/>
    <property type="project" value="UniProtKB-KW"/>
</dbReference>
<dbReference type="EMBL" id="CZAO01000009">
    <property type="protein sequence ID" value="CUP66221.1"/>
    <property type="molecule type" value="Genomic_DNA"/>
</dbReference>
<dbReference type="NCBIfam" id="TIGR02985">
    <property type="entry name" value="Sig70_bacteroi1"/>
    <property type="match status" value="1"/>
</dbReference>
<evidence type="ECO:0000313" key="11">
    <source>
        <dbReference type="EMBL" id="RGJ96657.1"/>
    </source>
</evidence>
<evidence type="ECO:0000256" key="3">
    <source>
        <dbReference type="ARBA" id="ARBA00023082"/>
    </source>
</evidence>
<dbReference type="Proteomes" id="UP000260795">
    <property type="component" value="Unassembled WGS sequence"/>
</dbReference>
<dbReference type="SUPFAM" id="SSF88659">
    <property type="entry name" value="Sigma3 and sigma4 domains of RNA polymerase sigma factors"/>
    <property type="match status" value="1"/>
</dbReference>
<gene>
    <name evidence="9" type="ORF">B5G17_17730</name>
    <name evidence="15" type="ORF">DW216_20060</name>
    <name evidence="14" type="ORF">DWW83_02705</name>
    <name evidence="13" type="ORF">DXC07_19390</name>
    <name evidence="12" type="ORF">DXC80_11260</name>
    <name evidence="11" type="ORF">DXD40_04250</name>
    <name evidence="10" type="ORF">DXD90_18735</name>
    <name evidence="6" type="ORF">ERS417307_04043</name>
    <name evidence="7" type="ORF">ERS852510_02038</name>
    <name evidence="8" type="ORF">GAQ59_13860</name>
</gene>
<evidence type="ECO:0000313" key="19">
    <source>
        <dbReference type="Proteomes" id="UP000260795"/>
    </source>
</evidence>
<evidence type="ECO:0000259" key="5">
    <source>
        <dbReference type="Pfam" id="PF08281"/>
    </source>
</evidence>
<evidence type="ECO:0000313" key="18">
    <source>
        <dbReference type="Proteomes" id="UP000196329"/>
    </source>
</evidence>
<evidence type="ECO:0000313" key="20">
    <source>
        <dbReference type="Proteomes" id="UP000260844"/>
    </source>
</evidence>
<evidence type="ECO:0000313" key="10">
    <source>
        <dbReference type="EMBL" id="RGI72096.1"/>
    </source>
</evidence>
<evidence type="ECO:0000313" key="25">
    <source>
        <dbReference type="Proteomes" id="UP000433928"/>
    </source>
</evidence>
<dbReference type="EMBL" id="QSRK01000015">
    <property type="protein sequence ID" value="RGL13186.1"/>
    <property type="molecule type" value="Genomic_DNA"/>
</dbReference>
<evidence type="ECO:0000313" key="9">
    <source>
        <dbReference type="EMBL" id="OUN52265.1"/>
    </source>
</evidence>
<evidence type="ECO:0000313" key="14">
    <source>
        <dbReference type="EMBL" id="RGU41045.1"/>
    </source>
</evidence>
<dbReference type="Gene3D" id="1.10.1740.10">
    <property type="match status" value="1"/>
</dbReference>
<keyword evidence="4" id="KW-0804">Transcription</keyword>
<evidence type="ECO:0000313" key="22">
    <source>
        <dbReference type="Proteomes" id="UP000263754"/>
    </source>
</evidence>
<dbReference type="Proteomes" id="UP000263754">
    <property type="component" value="Unassembled WGS sequence"/>
</dbReference>
<dbReference type="InterPro" id="IPR013249">
    <property type="entry name" value="RNA_pol_sigma70_r4_t2"/>
</dbReference>
<evidence type="ECO:0000313" key="13">
    <source>
        <dbReference type="EMBL" id="RGM51339.1"/>
    </source>
</evidence>
<feature type="domain" description="RNA polymerase sigma factor 70 region 4 type 2" evidence="5">
    <location>
        <begin position="127"/>
        <end position="178"/>
    </location>
</feature>
<dbReference type="SUPFAM" id="SSF88946">
    <property type="entry name" value="Sigma2 domain of RNA polymerase sigma factors"/>
    <property type="match status" value="1"/>
</dbReference>
<dbReference type="Proteomes" id="UP000261295">
    <property type="component" value="Unassembled WGS sequence"/>
</dbReference>
<evidence type="ECO:0000256" key="1">
    <source>
        <dbReference type="ARBA" id="ARBA00010641"/>
    </source>
</evidence>
<keyword evidence="3" id="KW-0731">Sigma factor</keyword>
<dbReference type="Proteomes" id="UP000095419">
    <property type="component" value="Unassembled WGS sequence"/>
</dbReference>
<dbReference type="InterPro" id="IPR014327">
    <property type="entry name" value="RNA_pol_sigma70_bacteroid"/>
</dbReference>
<evidence type="ECO:0000313" key="8">
    <source>
        <dbReference type="EMBL" id="KAB4168737.1"/>
    </source>
</evidence>
<dbReference type="Proteomes" id="UP000433928">
    <property type="component" value="Unassembled WGS sequence"/>
</dbReference>
<dbReference type="GO" id="GO:0003677">
    <property type="term" value="F:DNA binding"/>
    <property type="evidence" value="ECO:0007669"/>
    <property type="project" value="InterPro"/>
</dbReference>
<dbReference type="InterPro" id="IPR013325">
    <property type="entry name" value="RNA_pol_sigma_r2"/>
</dbReference>
<dbReference type="EMBL" id="QRXV01000002">
    <property type="protein sequence ID" value="RGU41045.1"/>
    <property type="molecule type" value="Genomic_DNA"/>
</dbReference>
<dbReference type="InterPro" id="IPR014284">
    <property type="entry name" value="RNA_pol_sigma-70_dom"/>
</dbReference>
<evidence type="ECO:0000313" key="15">
    <source>
        <dbReference type="EMBL" id="RHH25952.1"/>
    </source>
</evidence>
<evidence type="ECO:0000313" key="24">
    <source>
        <dbReference type="Proteomes" id="UP000284022"/>
    </source>
</evidence>
<proteinExistence type="inferred from homology"/>
<dbReference type="EMBL" id="NFHS01000012">
    <property type="protein sequence ID" value="OUN52265.1"/>
    <property type="molecule type" value="Genomic_DNA"/>
</dbReference>
<evidence type="ECO:0000313" key="12">
    <source>
        <dbReference type="EMBL" id="RGL13186.1"/>
    </source>
</evidence>
<dbReference type="Proteomes" id="UP000260844">
    <property type="component" value="Unassembled WGS sequence"/>
</dbReference>
<dbReference type="Proteomes" id="UP000283766">
    <property type="component" value="Unassembled WGS sequence"/>
</dbReference>
<reference evidence="16 17" key="1">
    <citation type="submission" date="2015-09" db="EMBL/GenBank/DDBJ databases">
        <authorList>
            <consortium name="Pathogen Informatics"/>
        </authorList>
    </citation>
    <scope>NUCLEOTIDE SEQUENCE [LARGE SCALE GENOMIC DNA]</scope>
    <source>
        <strain evidence="6 16">2789STDY5608791</strain>
        <strain evidence="7 17">2789STDY5834898</strain>
    </source>
</reference>
<dbReference type="Proteomes" id="UP000284022">
    <property type="component" value="Unassembled WGS sequence"/>
</dbReference>
<dbReference type="EMBL" id="QRJL01000020">
    <property type="protein sequence ID" value="RHH25952.1"/>
    <property type="molecule type" value="Genomic_DNA"/>
</dbReference>
<evidence type="ECO:0000313" key="16">
    <source>
        <dbReference type="Proteomes" id="UP000095419"/>
    </source>
</evidence>
<dbReference type="Pfam" id="PF08281">
    <property type="entry name" value="Sigma70_r4_2"/>
    <property type="match status" value="1"/>
</dbReference>
<dbReference type="NCBIfam" id="TIGR02937">
    <property type="entry name" value="sigma70-ECF"/>
    <property type="match status" value="1"/>
</dbReference>
<sequence length="198" mass="23290">MDSQYSNGMQEKGGDSISHFRQVYDELYPKLMVHACKFVDEEVAEDIVHDVFVAYWEQHHMIVSSRLAAFLFKATQNSCLNYLKHQKVVENYREQWQLAIDRCEYYNQKIESTVSMSETNEELNYKLLENAIRQLPPRRAEALNLFYFEGKSQKDIANQMHVSLRTVQTHLAQAIAELRKSLRHVGIWIALMLNYILL</sequence>